<organism evidence="3 4">
    <name type="scientific">Arthrospiribacter ruber</name>
    <dbReference type="NCBI Taxonomy" id="2487934"/>
    <lineage>
        <taxon>Bacteria</taxon>
        <taxon>Pseudomonadati</taxon>
        <taxon>Bacteroidota</taxon>
        <taxon>Cytophagia</taxon>
        <taxon>Cytophagales</taxon>
        <taxon>Cyclobacteriaceae</taxon>
        <taxon>Arthrospiribacter</taxon>
    </lineage>
</organism>
<feature type="domain" description="DUF5606" evidence="1">
    <location>
        <begin position="4"/>
        <end position="49"/>
    </location>
</feature>
<protein>
    <recommendedName>
        <fullName evidence="5">DUF5606 domain-containing protein</fullName>
    </recommendedName>
</protein>
<dbReference type="Proteomes" id="UP000727490">
    <property type="component" value="Unassembled WGS sequence"/>
</dbReference>
<accession>A0A951IZ47</accession>
<dbReference type="EMBL" id="RPHB01000006">
    <property type="protein sequence ID" value="MBW3468959.1"/>
    <property type="molecule type" value="Genomic_DNA"/>
</dbReference>
<dbReference type="InterPro" id="IPR041218">
    <property type="entry name" value="DUF5606"/>
</dbReference>
<gene>
    <name evidence="3" type="ORF">EGN73_14240</name>
</gene>
<dbReference type="AlphaFoldDB" id="A0A951IZ47"/>
<dbReference type="Pfam" id="PF18347">
    <property type="entry name" value="DUF5606"/>
    <property type="match status" value="1"/>
</dbReference>
<keyword evidence="4" id="KW-1185">Reference proteome</keyword>
<dbReference type="InterPro" id="IPR049280">
    <property type="entry name" value="DUF6852"/>
</dbReference>
<proteinExistence type="predicted"/>
<comment type="caution">
    <text evidence="3">The sequence shown here is derived from an EMBL/GenBank/DDBJ whole genome shotgun (WGS) entry which is preliminary data.</text>
</comment>
<evidence type="ECO:0000259" key="1">
    <source>
        <dbReference type="Pfam" id="PF18347"/>
    </source>
</evidence>
<sequence>MNFNEIATVSGKPGLYKILKPTKGGVILESLDEKKSKLVVGANHRVSILAEISIYTMNEDGATPLQNVMAKIEEEFEGDLGLESGADADELRAFLKHVLPDYDEAKVYPSDIKKLVAWYQIIRNNAPEALQASDDAEENTAEEDKGE</sequence>
<dbReference type="RefSeq" id="WP_219291110.1">
    <property type="nucleotide sequence ID" value="NZ_RPHB01000006.1"/>
</dbReference>
<reference evidence="3 4" key="1">
    <citation type="journal article" date="2020" name="Syst. Appl. Microbiol.">
        <title>Arthrospiribacter ruber gen. nov., sp. nov., a novel bacterium isolated from Arthrospira cultures.</title>
        <authorList>
            <person name="Waleron M."/>
            <person name="Misztak A."/>
            <person name="Waleron M.M."/>
            <person name="Furmaniak M."/>
            <person name="Mrozik A."/>
            <person name="Waleron K."/>
        </authorList>
    </citation>
    <scope>NUCLEOTIDE SEQUENCE [LARGE SCALE GENOMIC DNA]</scope>
    <source>
        <strain evidence="3 4">DPMB0001</strain>
    </source>
</reference>
<evidence type="ECO:0000313" key="3">
    <source>
        <dbReference type="EMBL" id="MBW3468959.1"/>
    </source>
</evidence>
<evidence type="ECO:0000259" key="2">
    <source>
        <dbReference type="Pfam" id="PF21186"/>
    </source>
</evidence>
<feature type="domain" description="DUF6852" evidence="2">
    <location>
        <begin position="52"/>
        <end position="122"/>
    </location>
</feature>
<evidence type="ECO:0008006" key="5">
    <source>
        <dbReference type="Google" id="ProtNLM"/>
    </source>
</evidence>
<dbReference type="Pfam" id="PF21186">
    <property type="entry name" value="DUF6852"/>
    <property type="match status" value="1"/>
</dbReference>
<name>A0A951IZ47_9BACT</name>
<evidence type="ECO:0000313" key="4">
    <source>
        <dbReference type="Proteomes" id="UP000727490"/>
    </source>
</evidence>